<dbReference type="GeneID" id="92180076"/>
<feature type="compositionally biased region" description="Low complexity" evidence="1">
    <location>
        <begin position="864"/>
        <end position="874"/>
    </location>
</feature>
<organism evidence="3 4">
    <name type="scientific">Kwoniella newhampshirensis</name>
    <dbReference type="NCBI Taxonomy" id="1651941"/>
    <lineage>
        <taxon>Eukaryota</taxon>
        <taxon>Fungi</taxon>
        <taxon>Dikarya</taxon>
        <taxon>Basidiomycota</taxon>
        <taxon>Agaricomycotina</taxon>
        <taxon>Tremellomycetes</taxon>
        <taxon>Tremellales</taxon>
        <taxon>Cryptococcaceae</taxon>
        <taxon>Kwoniella</taxon>
    </lineage>
</organism>
<evidence type="ECO:0000313" key="4">
    <source>
        <dbReference type="Proteomes" id="UP001388673"/>
    </source>
</evidence>
<feature type="region of interest" description="Disordered" evidence="1">
    <location>
        <begin position="120"/>
        <end position="139"/>
    </location>
</feature>
<dbReference type="Gene3D" id="3.30.460.10">
    <property type="entry name" value="Beta Polymerase, domain 2"/>
    <property type="match status" value="1"/>
</dbReference>
<dbReference type="SUPFAM" id="SSF81631">
    <property type="entry name" value="PAP/OAS1 substrate-binding domain"/>
    <property type="match status" value="1"/>
</dbReference>
<accession>A0AAW0YZY4</accession>
<dbReference type="RefSeq" id="XP_066803430.1">
    <property type="nucleotide sequence ID" value="XM_066945929.1"/>
</dbReference>
<feature type="compositionally biased region" description="Gly residues" evidence="1">
    <location>
        <begin position="879"/>
        <end position="889"/>
    </location>
</feature>
<dbReference type="Pfam" id="PF22600">
    <property type="entry name" value="MTPAP-like_central"/>
    <property type="match status" value="1"/>
</dbReference>
<evidence type="ECO:0000313" key="3">
    <source>
        <dbReference type="EMBL" id="KAK8858589.1"/>
    </source>
</evidence>
<feature type="compositionally biased region" description="Basic and acidic residues" evidence="1">
    <location>
        <begin position="320"/>
        <end position="334"/>
    </location>
</feature>
<feature type="region of interest" description="Disordered" evidence="1">
    <location>
        <begin position="244"/>
        <end position="266"/>
    </location>
</feature>
<dbReference type="GO" id="GO:0010605">
    <property type="term" value="P:negative regulation of macromolecule metabolic process"/>
    <property type="evidence" value="ECO:0007669"/>
    <property type="project" value="UniProtKB-ARBA"/>
</dbReference>
<dbReference type="GO" id="GO:0031123">
    <property type="term" value="P:RNA 3'-end processing"/>
    <property type="evidence" value="ECO:0007669"/>
    <property type="project" value="TreeGrafter"/>
</dbReference>
<feature type="compositionally biased region" description="Low complexity" evidence="1">
    <location>
        <begin position="335"/>
        <end position="350"/>
    </location>
</feature>
<dbReference type="InterPro" id="IPR054708">
    <property type="entry name" value="MTPAP-like_central"/>
</dbReference>
<feature type="compositionally biased region" description="Basic and acidic residues" evidence="1">
    <location>
        <begin position="354"/>
        <end position="365"/>
    </location>
</feature>
<sequence length="889" mass="97901">MSIPIFLTMTTFNDIDNHVLTPRSIPSPALITFDPPLPRLALLDLDESLDQISVGRVQDGFVGGELDPRATAFVPVSHPNSRRRSTLRTPDPVLVITHDDDDDDTRTQALGLQFGLYTHSPSPTRLSTPSPLSPSALSFNSASRSPALIPISSNYDRPLSPLSSTPGLTPDSSQSIDCSRSIGLEQKYEQTLSDLPIVYTNPQHLVSLFKCDIKPFAFPTVAAAEAAGNCDVRLPERVERLIALDESDDEGEDERPNVSDPQDKHKLGRKIDLGYIHRNTTLIDLSDYDQSQDDLTDIEMVDNSLVDVSDSPVRASRVMYPEKVREPQRRERQPPQRLYTSGSSQSSRSSTLANDDHPAQRLADKIGRSTSGIAFDYDRMSPYTQLLSQPSARVTVPPSLISPSHPDTLQTTIMRSWIKTEPTAETKQYIKNILQTLTRVINGRFGSGSNSKRFKVDVFGSVSWGGDTGKSGDLDMVILDTQLPQGYHPSLWRIAPDDTMTTPSNSHRVPKAIDGLPGIYHTYALADCLRKAGMGEVMPIPAATAPIVKFVDAIHLKGWQCDINANDLGGWYNSSLILQYCSIAPHLLRPMIHTLKLWASAQDLNDPSGSKGPATMSSYCITLMAIAYLQHRGCLPNLQANVEVPIPCRPADTSDLDSIWVSWSKDQGIRAHVAFDRSPPPGWTSREPNLVAADAVRGFFAFFSQAEPYSPHADRFDYDKQIISILQGGVAARARVQGADKAEDDRQRQQMIRSGYSMQMIQQVMGDQKKRRLMDEENMGKGDRGIQPKNWSERQLVVQDPFLWQKNCAGAMSKTGLDRWLAAVDIAHSRLQSTGTSATLDNLLLNLSPMTSGMPRRGRGGRGSPSPSVSSRGSRGPRGTRGGGQLFRV</sequence>
<dbReference type="Proteomes" id="UP001388673">
    <property type="component" value="Unassembled WGS sequence"/>
</dbReference>
<reference evidence="3 4" key="1">
    <citation type="journal article" date="2024" name="bioRxiv">
        <title>Comparative genomics of Cryptococcus and Kwoniella reveals pathogenesis evolution and contrasting karyotype dynamics via intercentromeric recombination or chromosome fusion.</title>
        <authorList>
            <person name="Coelho M.A."/>
            <person name="David-Palma M."/>
            <person name="Shea T."/>
            <person name="Bowers K."/>
            <person name="McGinley-Smith S."/>
            <person name="Mohammad A.W."/>
            <person name="Gnirke A."/>
            <person name="Yurkov A.M."/>
            <person name="Nowrousian M."/>
            <person name="Sun S."/>
            <person name="Cuomo C.A."/>
            <person name="Heitman J."/>
        </authorList>
    </citation>
    <scope>NUCLEOTIDE SEQUENCE [LARGE SCALE GENOMIC DNA]</scope>
    <source>
        <strain evidence="3 4">CBS 13917</strain>
    </source>
</reference>
<comment type="caution">
    <text evidence="3">The sequence shown here is derived from an EMBL/GenBank/DDBJ whole genome shotgun (WGS) entry which is preliminary data.</text>
</comment>
<dbReference type="AlphaFoldDB" id="A0AAW0YZY4"/>
<feature type="region of interest" description="Disordered" evidence="1">
    <location>
        <begin position="316"/>
        <end position="365"/>
    </location>
</feature>
<evidence type="ECO:0000259" key="2">
    <source>
        <dbReference type="Pfam" id="PF22600"/>
    </source>
</evidence>
<dbReference type="SUPFAM" id="SSF81301">
    <property type="entry name" value="Nucleotidyltransferase"/>
    <property type="match status" value="1"/>
</dbReference>
<feature type="compositionally biased region" description="Basic and acidic residues" evidence="1">
    <location>
        <begin position="254"/>
        <end position="266"/>
    </location>
</feature>
<evidence type="ECO:0000256" key="1">
    <source>
        <dbReference type="SAM" id="MobiDB-lite"/>
    </source>
</evidence>
<dbReference type="Gene3D" id="1.10.1410.10">
    <property type="match status" value="1"/>
</dbReference>
<gene>
    <name evidence="3" type="ORF">IAR55_002818</name>
</gene>
<name>A0AAW0YZY4_9TREE</name>
<feature type="domain" description="Poly(A) RNA polymerase mitochondrial-like central palm" evidence="2">
    <location>
        <begin position="409"/>
        <end position="581"/>
    </location>
</feature>
<dbReference type="PANTHER" id="PTHR12271">
    <property type="entry name" value="POLY A POLYMERASE CID PAP -RELATED"/>
    <property type="match status" value="1"/>
</dbReference>
<dbReference type="KEGG" id="kne:92180076"/>
<dbReference type="InterPro" id="IPR043519">
    <property type="entry name" value="NT_sf"/>
</dbReference>
<dbReference type="GO" id="GO:0016779">
    <property type="term" value="F:nucleotidyltransferase activity"/>
    <property type="evidence" value="ECO:0007669"/>
    <property type="project" value="UniProtKB-ARBA"/>
</dbReference>
<keyword evidence="4" id="KW-1185">Reference proteome</keyword>
<dbReference type="EMBL" id="JBCAWK010000005">
    <property type="protein sequence ID" value="KAK8858589.1"/>
    <property type="molecule type" value="Genomic_DNA"/>
</dbReference>
<proteinExistence type="predicted"/>
<dbReference type="PANTHER" id="PTHR12271:SF40">
    <property type="entry name" value="POLY(A) RNA POLYMERASE GLD2"/>
    <property type="match status" value="1"/>
</dbReference>
<feature type="region of interest" description="Disordered" evidence="1">
    <location>
        <begin position="848"/>
        <end position="889"/>
    </location>
</feature>
<protein>
    <recommendedName>
        <fullName evidence="2">Poly(A) RNA polymerase mitochondrial-like central palm domain-containing protein</fullName>
    </recommendedName>
</protein>